<feature type="domain" description="DUF397" evidence="1">
    <location>
        <begin position="35"/>
        <end position="81"/>
    </location>
</feature>
<evidence type="ECO:0000313" key="2">
    <source>
        <dbReference type="EMBL" id="EID53346.1"/>
    </source>
</evidence>
<proteinExistence type="predicted"/>
<dbReference type="EMBL" id="JH636049">
    <property type="protein sequence ID" value="EID53346.1"/>
    <property type="molecule type" value="Genomic_DNA"/>
</dbReference>
<keyword evidence="3" id="KW-1185">Reference proteome</keyword>
<dbReference type="OrthoDB" id="4299240at2"/>
<organism evidence="2 3">
    <name type="scientific">Saccharomonospora xinjiangensis XJ-54</name>
    <dbReference type="NCBI Taxonomy" id="882086"/>
    <lineage>
        <taxon>Bacteria</taxon>
        <taxon>Bacillati</taxon>
        <taxon>Actinomycetota</taxon>
        <taxon>Actinomycetes</taxon>
        <taxon>Pseudonocardiales</taxon>
        <taxon>Pseudonocardiaceae</taxon>
        <taxon>Saccharomonospora</taxon>
    </lineage>
</organism>
<protein>
    <recommendedName>
        <fullName evidence="1">DUF397 domain-containing protein</fullName>
    </recommendedName>
</protein>
<sequence>MKNDSSVVDDKFHVRDELDLSTALWRRLGDDPEGASGTVEYAFVAHRDAATYVVLREAADPDGTVLVFTPSEWDAFLLGARAGEFDRPH</sequence>
<reference evidence="2 3" key="1">
    <citation type="submission" date="2012-01" db="EMBL/GenBank/DDBJ databases">
        <title>Improved High-Quality Draft sequence of Saccharomonospora xinjiangensis XJ-54.</title>
        <authorList>
            <consortium name="US DOE Joint Genome Institute"/>
            <person name="Lucas S."/>
            <person name="Han J."/>
            <person name="Lapidus A."/>
            <person name="Cheng J.-F."/>
            <person name="Goodwin L."/>
            <person name="Pitluck S."/>
            <person name="Peters L."/>
            <person name="Mikhailova N."/>
            <person name="Teshima H."/>
            <person name="Detter J.C."/>
            <person name="Han C."/>
            <person name="Tapia R."/>
            <person name="Land M."/>
            <person name="Hauser L."/>
            <person name="Kyrpides N."/>
            <person name="Ivanova N."/>
            <person name="Pagani I."/>
            <person name="Brambilla E.-M."/>
            <person name="Klenk H.-P."/>
            <person name="Woyke T."/>
        </authorList>
    </citation>
    <scope>NUCLEOTIDE SEQUENCE [LARGE SCALE GENOMIC DNA]</scope>
    <source>
        <strain evidence="2 3">XJ-54</strain>
    </source>
</reference>
<dbReference type="AlphaFoldDB" id="I0UZP3"/>
<dbReference type="InterPro" id="IPR007278">
    <property type="entry name" value="DUF397"/>
</dbReference>
<evidence type="ECO:0000259" key="1">
    <source>
        <dbReference type="Pfam" id="PF04149"/>
    </source>
</evidence>
<dbReference type="STRING" id="882086.SacxiDRAFT_1087"/>
<dbReference type="eggNOG" id="ENOG50333C3">
    <property type="taxonomic scope" value="Bacteria"/>
</dbReference>
<accession>I0UZP3</accession>
<name>I0UZP3_9PSEU</name>
<dbReference type="RefSeq" id="WP_006237465.1">
    <property type="nucleotide sequence ID" value="NZ_JH636049.1"/>
</dbReference>
<evidence type="ECO:0000313" key="3">
    <source>
        <dbReference type="Proteomes" id="UP000004691"/>
    </source>
</evidence>
<dbReference type="Proteomes" id="UP000004691">
    <property type="component" value="Unassembled WGS sequence"/>
</dbReference>
<dbReference type="Pfam" id="PF04149">
    <property type="entry name" value="DUF397"/>
    <property type="match status" value="1"/>
</dbReference>
<dbReference type="HOGENOM" id="CLU_131550_1_1_11"/>
<gene>
    <name evidence="2" type="ORF">SacxiDRAFT_1087</name>
</gene>